<organism evidence="1 2">
    <name type="scientific">Sphingobacterium olei</name>
    <dbReference type="NCBI Taxonomy" id="2571155"/>
    <lineage>
        <taxon>Bacteria</taxon>
        <taxon>Pseudomonadati</taxon>
        <taxon>Bacteroidota</taxon>
        <taxon>Sphingobacteriia</taxon>
        <taxon>Sphingobacteriales</taxon>
        <taxon>Sphingobacteriaceae</taxon>
        <taxon>Sphingobacterium</taxon>
    </lineage>
</organism>
<reference evidence="1 2" key="1">
    <citation type="submission" date="2019-04" db="EMBL/GenBank/DDBJ databases">
        <title>Sphingobacterium olei sp. nov., isolated from oil-contaminated soil.</title>
        <authorList>
            <person name="Liu B."/>
        </authorList>
    </citation>
    <scope>NUCLEOTIDE SEQUENCE [LARGE SCALE GENOMIC DNA]</scope>
    <source>
        <strain evidence="1 2">HAL-9</strain>
    </source>
</reference>
<dbReference type="OrthoDB" id="998120at2"/>
<dbReference type="PROSITE" id="PS51257">
    <property type="entry name" value="PROKAR_LIPOPROTEIN"/>
    <property type="match status" value="1"/>
</dbReference>
<comment type="caution">
    <text evidence="1">The sequence shown here is derived from an EMBL/GenBank/DDBJ whole genome shotgun (WGS) entry which is preliminary data.</text>
</comment>
<dbReference type="EMBL" id="SUME01000010">
    <property type="protein sequence ID" value="TJZ51836.1"/>
    <property type="molecule type" value="Genomic_DNA"/>
</dbReference>
<keyword evidence="2" id="KW-1185">Reference proteome</keyword>
<gene>
    <name evidence="1" type="ORF">FAZ15_20015</name>
</gene>
<evidence type="ECO:0000313" key="2">
    <source>
        <dbReference type="Proteomes" id="UP000306808"/>
    </source>
</evidence>
<dbReference type="Proteomes" id="UP000306808">
    <property type="component" value="Unassembled WGS sequence"/>
</dbReference>
<proteinExistence type="predicted"/>
<evidence type="ECO:0000313" key="1">
    <source>
        <dbReference type="EMBL" id="TJZ51836.1"/>
    </source>
</evidence>
<name>A0A4U0ND09_9SPHI</name>
<protein>
    <recommendedName>
        <fullName evidence="3">Lipoprotein</fullName>
    </recommendedName>
</protein>
<dbReference type="RefSeq" id="WP_136903144.1">
    <property type="nucleotide sequence ID" value="NZ_SUME01000010.1"/>
</dbReference>
<sequence>MTINFNKLSGTVLLALLLQSCMVNQRAISNRKSIDPTTAALRDSIIQKGLEGEALYTLMADIKPMSSVATFAFPLSNSDSTKRLEASLVHKDSLYYLDRVRQIQEALNCIDLPDLKFVLVPYRNMYSKPRILQISVLRISKLDSLLVAKQDFFGQYGFSAGADPAVVVTVNEYEKKYERLRGYGYLFGYPDYAVDFFVKAFHQSDSTGQHVNRKFFRIPTFEREQGNFVYAYPVDHVPAAIDSTLYKRSLPVLAQYKQIRDNYMNADSTIRGYALLQDWITRKGD</sequence>
<accession>A0A4U0ND09</accession>
<dbReference type="AlphaFoldDB" id="A0A4U0ND09"/>
<evidence type="ECO:0008006" key="3">
    <source>
        <dbReference type="Google" id="ProtNLM"/>
    </source>
</evidence>